<evidence type="ECO:0000313" key="7">
    <source>
        <dbReference type="EMBL" id="MBA8816643.1"/>
    </source>
</evidence>
<proteinExistence type="predicted"/>
<dbReference type="RefSeq" id="WP_167047018.1">
    <property type="nucleotide sequence ID" value="NZ_JAAOZB010000001.1"/>
</dbReference>
<feature type="domain" description="O-antigen ligase-related" evidence="6">
    <location>
        <begin position="229"/>
        <end position="370"/>
    </location>
</feature>
<keyword evidence="3 5" id="KW-1133">Transmembrane helix</keyword>
<accession>A0A7W3PLY2</accession>
<comment type="subcellular location">
    <subcellularLocation>
        <location evidence="1">Membrane</location>
        <topology evidence="1">Multi-pass membrane protein</topology>
    </subcellularLocation>
</comment>
<organism evidence="7 8">
    <name type="scientific">Microbacterium halimionae</name>
    <dbReference type="NCBI Taxonomy" id="1526413"/>
    <lineage>
        <taxon>Bacteria</taxon>
        <taxon>Bacillati</taxon>
        <taxon>Actinomycetota</taxon>
        <taxon>Actinomycetes</taxon>
        <taxon>Micrococcales</taxon>
        <taxon>Microbacteriaceae</taxon>
        <taxon>Microbacterium</taxon>
    </lineage>
</organism>
<feature type="transmembrane region" description="Helical" evidence="5">
    <location>
        <begin position="424"/>
        <end position="439"/>
    </location>
</feature>
<dbReference type="AlphaFoldDB" id="A0A7W3PLY2"/>
<evidence type="ECO:0000256" key="4">
    <source>
        <dbReference type="ARBA" id="ARBA00023136"/>
    </source>
</evidence>
<feature type="transmembrane region" description="Helical" evidence="5">
    <location>
        <begin position="270"/>
        <end position="288"/>
    </location>
</feature>
<feature type="transmembrane region" description="Helical" evidence="5">
    <location>
        <begin position="105"/>
        <end position="124"/>
    </location>
</feature>
<evidence type="ECO:0000256" key="1">
    <source>
        <dbReference type="ARBA" id="ARBA00004141"/>
    </source>
</evidence>
<gene>
    <name evidence="7" type="ORF">FHX48_001716</name>
</gene>
<reference evidence="7 8" key="1">
    <citation type="submission" date="2020-07" db="EMBL/GenBank/DDBJ databases">
        <title>Sequencing the genomes of 1000 actinobacteria strains.</title>
        <authorList>
            <person name="Klenk H.-P."/>
        </authorList>
    </citation>
    <scope>NUCLEOTIDE SEQUENCE [LARGE SCALE GENOMIC DNA]</scope>
    <source>
        <strain evidence="7 8">DSM 27576</strain>
    </source>
</reference>
<name>A0A7W3PLY2_9MICO</name>
<dbReference type="Proteomes" id="UP000526083">
    <property type="component" value="Unassembled WGS sequence"/>
</dbReference>
<dbReference type="PANTHER" id="PTHR37422:SF17">
    <property type="entry name" value="O-ANTIGEN LIGASE"/>
    <property type="match status" value="1"/>
</dbReference>
<dbReference type="InterPro" id="IPR007016">
    <property type="entry name" value="O-antigen_ligase-rel_domated"/>
</dbReference>
<dbReference type="PANTHER" id="PTHR37422">
    <property type="entry name" value="TEICHURONIC ACID BIOSYNTHESIS PROTEIN TUAE"/>
    <property type="match status" value="1"/>
</dbReference>
<dbReference type="Pfam" id="PF04932">
    <property type="entry name" value="Wzy_C"/>
    <property type="match status" value="1"/>
</dbReference>
<evidence type="ECO:0000259" key="6">
    <source>
        <dbReference type="Pfam" id="PF04932"/>
    </source>
</evidence>
<dbReference type="GO" id="GO:0016874">
    <property type="term" value="F:ligase activity"/>
    <property type="evidence" value="ECO:0007669"/>
    <property type="project" value="UniProtKB-KW"/>
</dbReference>
<evidence type="ECO:0000256" key="3">
    <source>
        <dbReference type="ARBA" id="ARBA00022989"/>
    </source>
</evidence>
<feature type="transmembrane region" description="Helical" evidence="5">
    <location>
        <begin position="399"/>
        <end position="418"/>
    </location>
</feature>
<comment type="caution">
    <text evidence="7">The sequence shown here is derived from an EMBL/GenBank/DDBJ whole genome shotgun (WGS) entry which is preliminary data.</text>
</comment>
<keyword evidence="4 5" id="KW-0472">Membrane</keyword>
<feature type="transmembrane region" description="Helical" evidence="5">
    <location>
        <begin position="220"/>
        <end position="236"/>
    </location>
</feature>
<evidence type="ECO:0000256" key="2">
    <source>
        <dbReference type="ARBA" id="ARBA00022692"/>
    </source>
</evidence>
<evidence type="ECO:0000313" key="8">
    <source>
        <dbReference type="Proteomes" id="UP000526083"/>
    </source>
</evidence>
<protein>
    <submittedName>
        <fullName evidence="7">O-antigen ligase</fullName>
    </submittedName>
</protein>
<feature type="transmembrane region" description="Helical" evidence="5">
    <location>
        <begin position="50"/>
        <end position="69"/>
    </location>
</feature>
<keyword evidence="2 5" id="KW-0812">Transmembrane</keyword>
<feature type="transmembrane region" description="Helical" evidence="5">
    <location>
        <begin position="24"/>
        <end position="44"/>
    </location>
</feature>
<feature type="transmembrane region" description="Helical" evidence="5">
    <location>
        <begin position="358"/>
        <end position="379"/>
    </location>
</feature>
<dbReference type="InterPro" id="IPR051533">
    <property type="entry name" value="WaaL-like"/>
</dbReference>
<dbReference type="EMBL" id="JACGWY010000002">
    <property type="protein sequence ID" value="MBA8816643.1"/>
    <property type="molecule type" value="Genomic_DNA"/>
</dbReference>
<sequence>MAVHTKHPIAAPPAAPPREKTRHLMLRAWCAFVLLQAFAGVAWVNAFGDVVAGTIAVVSGMVSAALWISIRPPVNWRRLPWFPLGYVAWALTSIFWSSWQSTTAFTWLLLAITTLQGLMVASMLGWKELIRAMAAALKWVIALSLLFELAVSVFIDGPLLPGFVIPTTKMDPIVYWSRNNLFDGGRIQGIFGNANLLASVALTAMIVFALIFAARTTRRVPLALWFTVATYAFVRADSATAYLSAAAVAVVLATALLMRTARRPGSRTKYYAAFGAVGGLGIAVVWVWRDAIFAVLGRSSTLTGRETIWQAVLERAIEHPVIGWGFATPWLSSDPAFDGWIIDHGQSVMQAHNMWIDVFLQLGAVGLFIMAGIYLSVIWRAWFFAVDRPRWDLVANRPFSPLTLLPLLVMSMLLVQGLAESGPLLLWGWLSVVMLGFKIKQAPLIGIGPAEQTLAMERGDGISSVTDGNGVAGNQRT</sequence>
<feature type="transmembrane region" description="Helical" evidence="5">
    <location>
        <begin position="242"/>
        <end position="258"/>
    </location>
</feature>
<keyword evidence="8" id="KW-1185">Reference proteome</keyword>
<dbReference type="GO" id="GO:0016020">
    <property type="term" value="C:membrane"/>
    <property type="evidence" value="ECO:0007669"/>
    <property type="project" value="UniProtKB-SubCell"/>
</dbReference>
<feature type="transmembrane region" description="Helical" evidence="5">
    <location>
        <begin position="136"/>
        <end position="155"/>
    </location>
</feature>
<keyword evidence="7" id="KW-0436">Ligase</keyword>
<feature type="transmembrane region" description="Helical" evidence="5">
    <location>
        <begin position="190"/>
        <end position="213"/>
    </location>
</feature>
<evidence type="ECO:0000256" key="5">
    <source>
        <dbReference type="SAM" id="Phobius"/>
    </source>
</evidence>
<feature type="transmembrane region" description="Helical" evidence="5">
    <location>
        <begin position="81"/>
        <end position="99"/>
    </location>
</feature>